<dbReference type="Proteomes" id="UP001295420">
    <property type="component" value="Unassembled WGS sequence"/>
</dbReference>
<evidence type="ECO:0000256" key="1">
    <source>
        <dbReference type="SAM" id="Coils"/>
    </source>
</evidence>
<comment type="caution">
    <text evidence="2">The sequence shown here is derived from an EMBL/GenBank/DDBJ whole genome shotgun (WGS) entry which is preliminary data.</text>
</comment>
<reference evidence="2" key="1">
    <citation type="submission" date="2022-01" db="EMBL/GenBank/DDBJ databases">
        <authorList>
            <person name="Lagorce A."/>
        </authorList>
    </citation>
    <scope>NUCLEOTIDE SEQUENCE</scope>
    <source>
        <strain evidence="2">Th15_F1_D04</strain>
    </source>
</reference>
<feature type="coiled-coil region" evidence="1">
    <location>
        <begin position="112"/>
        <end position="149"/>
    </location>
</feature>
<protein>
    <submittedName>
        <fullName evidence="2">Uncharacterized protein</fullName>
    </submittedName>
</protein>
<sequence length="151" mass="17347">MLITRQFWPSEPTLSEKSEYDDALCDLLTVKAIKKRILTSQVLNSRRQCVDAQTELNTLSMKFERNCIARATLEQEILAGVTGQRKGVDDITLANCKIVELKTQNVTEQMTIQEKESELEVLLSEKRRLEHVLNSLERQEEKIQTLLGREA</sequence>
<keyword evidence="1" id="KW-0175">Coiled coil</keyword>
<name>A0AAU9Q847_9VIBR</name>
<proteinExistence type="predicted"/>
<evidence type="ECO:0000313" key="2">
    <source>
        <dbReference type="EMBL" id="CAH1530450.1"/>
    </source>
</evidence>
<accession>A0AAU9Q847</accession>
<dbReference type="AlphaFoldDB" id="A0AAU9Q847"/>
<organism evidence="2 3">
    <name type="scientific">Vibrio owensii</name>
    <dbReference type="NCBI Taxonomy" id="696485"/>
    <lineage>
        <taxon>Bacteria</taxon>
        <taxon>Pseudomonadati</taxon>
        <taxon>Pseudomonadota</taxon>
        <taxon>Gammaproteobacteria</taxon>
        <taxon>Vibrionales</taxon>
        <taxon>Vibrionaceae</taxon>
        <taxon>Vibrio</taxon>
    </lineage>
</organism>
<gene>
    <name evidence="2" type="ORF">THF1D04_280047</name>
</gene>
<dbReference type="RefSeq" id="WP_409931138.1">
    <property type="nucleotide sequence ID" value="NZ_CAKMTQ010000021.1"/>
</dbReference>
<evidence type="ECO:0000313" key="3">
    <source>
        <dbReference type="Proteomes" id="UP001295420"/>
    </source>
</evidence>
<dbReference type="EMBL" id="CAKMTQ010000021">
    <property type="protein sequence ID" value="CAH1530450.1"/>
    <property type="molecule type" value="Genomic_DNA"/>
</dbReference>